<dbReference type="Pfam" id="PF01197">
    <property type="entry name" value="Ribosomal_L31"/>
    <property type="match status" value="1"/>
</dbReference>
<evidence type="ECO:0000256" key="6">
    <source>
        <dbReference type="ARBA" id="ARBA00035687"/>
    </source>
</evidence>
<dbReference type="PANTHER" id="PTHR33280:SF1">
    <property type="entry name" value="LARGE RIBOSOMAL SUBUNIT PROTEIN BL31C"/>
    <property type="match status" value="1"/>
</dbReference>
<sequence>MAQSEPDSPTRPTIEEHPMKKDIHPAYAETTVTCTCGNTFTTRSTAKNGVIHADVCSNCHPFYTGKQKILDTGGRVARFEARYGKKAAK</sequence>
<protein>
    <recommendedName>
        <fullName evidence="6 7">Large ribosomal subunit protein bL31</fullName>
    </recommendedName>
</protein>
<reference evidence="9 10" key="1">
    <citation type="journal article" date="2019" name="Int. J. Syst. Evol. Microbiol.">
        <title>The Global Catalogue of Microorganisms (GCM) 10K type strain sequencing project: providing services to taxonomists for standard genome sequencing and annotation.</title>
        <authorList>
            <consortium name="The Broad Institute Genomics Platform"/>
            <consortium name="The Broad Institute Genome Sequencing Center for Infectious Disease"/>
            <person name="Wu L."/>
            <person name="Ma J."/>
        </authorList>
    </citation>
    <scope>NUCLEOTIDE SEQUENCE [LARGE SCALE GENOMIC DNA]</scope>
    <source>
        <strain evidence="9 10">JCM 15591</strain>
    </source>
</reference>
<keyword evidence="10" id="KW-1185">Reference proteome</keyword>
<evidence type="ECO:0000256" key="8">
    <source>
        <dbReference type="SAM" id="MobiDB-lite"/>
    </source>
</evidence>
<evidence type="ECO:0000256" key="2">
    <source>
        <dbReference type="ARBA" id="ARBA00022730"/>
    </source>
</evidence>
<evidence type="ECO:0000256" key="4">
    <source>
        <dbReference type="ARBA" id="ARBA00022980"/>
    </source>
</evidence>
<dbReference type="SUPFAM" id="SSF143800">
    <property type="entry name" value="L28p-like"/>
    <property type="match status" value="1"/>
</dbReference>
<feature type="region of interest" description="Disordered" evidence="8">
    <location>
        <begin position="1"/>
        <end position="22"/>
    </location>
</feature>
<proteinExistence type="inferred from homology"/>
<feature type="binding site" evidence="7">
    <location>
        <position position="59"/>
    </location>
    <ligand>
        <name>Zn(2+)</name>
        <dbReference type="ChEBI" id="CHEBI:29105"/>
    </ligand>
</feature>
<organism evidence="9 10">
    <name type="scientific">Nostocoides vanveenii</name>
    <dbReference type="NCBI Taxonomy" id="330835"/>
    <lineage>
        <taxon>Bacteria</taxon>
        <taxon>Bacillati</taxon>
        <taxon>Actinomycetota</taxon>
        <taxon>Actinomycetes</taxon>
        <taxon>Micrococcales</taxon>
        <taxon>Intrasporangiaceae</taxon>
        <taxon>Nostocoides</taxon>
    </lineage>
</organism>
<evidence type="ECO:0000313" key="9">
    <source>
        <dbReference type="EMBL" id="GAA1761199.1"/>
    </source>
</evidence>
<evidence type="ECO:0000256" key="3">
    <source>
        <dbReference type="ARBA" id="ARBA00022884"/>
    </source>
</evidence>
<dbReference type="InterPro" id="IPR027491">
    <property type="entry name" value="Ribosomal_bL31_A"/>
</dbReference>
<keyword evidence="5 7" id="KW-0687">Ribonucleoprotein</keyword>
<dbReference type="NCBIfam" id="NF000612">
    <property type="entry name" value="PRK00019.1"/>
    <property type="match status" value="1"/>
</dbReference>
<evidence type="ECO:0000256" key="5">
    <source>
        <dbReference type="ARBA" id="ARBA00023274"/>
    </source>
</evidence>
<dbReference type="InterPro" id="IPR002150">
    <property type="entry name" value="Ribosomal_bL31"/>
</dbReference>
<accession>A0ABN2KPX0</accession>
<keyword evidence="7" id="KW-0479">Metal-binding</keyword>
<dbReference type="InterPro" id="IPR034704">
    <property type="entry name" value="Ribosomal_bL28/bL31-like_sf"/>
</dbReference>
<dbReference type="Gene3D" id="4.10.830.30">
    <property type="entry name" value="Ribosomal protein L31"/>
    <property type="match status" value="1"/>
</dbReference>
<dbReference type="PROSITE" id="PS01143">
    <property type="entry name" value="RIBOSOMAL_L31"/>
    <property type="match status" value="1"/>
</dbReference>
<dbReference type="HAMAP" id="MF_00501">
    <property type="entry name" value="Ribosomal_bL31_1"/>
    <property type="match status" value="1"/>
</dbReference>
<keyword evidence="3 7" id="KW-0694">RNA-binding</keyword>
<feature type="binding site" evidence="7">
    <location>
        <position position="34"/>
    </location>
    <ligand>
        <name>Zn(2+)</name>
        <dbReference type="ChEBI" id="CHEBI:29105"/>
    </ligand>
</feature>
<dbReference type="NCBIfam" id="TIGR00105">
    <property type="entry name" value="L31"/>
    <property type="match status" value="1"/>
</dbReference>
<name>A0ABN2KPX0_9MICO</name>
<keyword evidence="4 7" id="KW-0689">Ribosomal protein</keyword>
<dbReference type="InterPro" id="IPR042105">
    <property type="entry name" value="Ribosomal_bL31_sf"/>
</dbReference>
<feature type="compositionally biased region" description="Basic and acidic residues" evidence="8">
    <location>
        <begin position="13"/>
        <end position="22"/>
    </location>
</feature>
<dbReference type="GO" id="GO:0005840">
    <property type="term" value="C:ribosome"/>
    <property type="evidence" value="ECO:0007669"/>
    <property type="project" value="UniProtKB-KW"/>
</dbReference>
<feature type="binding site" evidence="7">
    <location>
        <position position="36"/>
    </location>
    <ligand>
        <name>Zn(2+)</name>
        <dbReference type="ChEBI" id="CHEBI:29105"/>
    </ligand>
</feature>
<evidence type="ECO:0000313" key="10">
    <source>
        <dbReference type="Proteomes" id="UP001501475"/>
    </source>
</evidence>
<comment type="caution">
    <text evidence="9">The sequence shown here is derived from an EMBL/GenBank/DDBJ whole genome shotgun (WGS) entry which is preliminary data.</text>
</comment>
<feature type="compositionally biased region" description="Polar residues" evidence="8">
    <location>
        <begin position="1"/>
        <end position="11"/>
    </location>
</feature>
<dbReference type="PANTHER" id="PTHR33280">
    <property type="entry name" value="50S RIBOSOMAL PROTEIN L31, CHLOROPLASTIC"/>
    <property type="match status" value="1"/>
</dbReference>
<feature type="binding site" evidence="7">
    <location>
        <position position="56"/>
    </location>
    <ligand>
        <name>Zn(2+)</name>
        <dbReference type="ChEBI" id="CHEBI:29105"/>
    </ligand>
</feature>
<gene>
    <name evidence="7 9" type="primary">rpmE</name>
    <name evidence="9" type="ORF">GCM10009810_20890</name>
</gene>
<comment type="cofactor">
    <cofactor evidence="7">
        <name>Zn(2+)</name>
        <dbReference type="ChEBI" id="CHEBI:29105"/>
    </cofactor>
    <text evidence="7">Binds 1 zinc ion per subunit.</text>
</comment>
<keyword evidence="2 7" id="KW-0699">rRNA-binding</keyword>
<keyword evidence="7" id="KW-0862">Zinc</keyword>
<evidence type="ECO:0000256" key="7">
    <source>
        <dbReference type="HAMAP-Rule" id="MF_00501"/>
    </source>
</evidence>
<dbReference type="Proteomes" id="UP001501475">
    <property type="component" value="Unassembled WGS sequence"/>
</dbReference>
<dbReference type="EMBL" id="BAAAPN010000047">
    <property type="protein sequence ID" value="GAA1761199.1"/>
    <property type="molecule type" value="Genomic_DNA"/>
</dbReference>
<comment type="similarity">
    <text evidence="1 7">Belongs to the bacterial ribosomal protein bL31 family. Type A subfamily.</text>
</comment>
<comment type="subunit">
    <text evidence="7">Part of the 50S ribosomal subunit.</text>
</comment>
<dbReference type="PRINTS" id="PR01249">
    <property type="entry name" value="RIBOSOMALL31"/>
</dbReference>
<dbReference type="NCBIfam" id="NF001809">
    <property type="entry name" value="PRK00528.1"/>
    <property type="match status" value="1"/>
</dbReference>
<evidence type="ECO:0000256" key="1">
    <source>
        <dbReference type="ARBA" id="ARBA00009296"/>
    </source>
</evidence>
<comment type="function">
    <text evidence="7">Binds the 23S rRNA.</text>
</comment>